<comment type="caution">
    <text evidence="2">The sequence shown here is derived from an EMBL/GenBank/DDBJ whole genome shotgun (WGS) entry which is preliminary data.</text>
</comment>
<dbReference type="RefSeq" id="WP_195897478.1">
    <property type="nucleotide sequence ID" value="NZ_JADOGI010000068.1"/>
</dbReference>
<dbReference type="Proteomes" id="UP000605361">
    <property type="component" value="Unassembled WGS sequence"/>
</dbReference>
<evidence type="ECO:0000256" key="1">
    <source>
        <dbReference type="SAM" id="MobiDB-lite"/>
    </source>
</evidence>
<accession>A0A931AAZ6</accession>
<reference evidence="2" key="1">
    <citation type="submission" date="2020-11" db="EMBL/GenBank/DDBJ databases">
        <title>Whole-genome analyses of Nonomuraea sp. K274.</title>
        <authorList>
            <person name="Veyisoglu A."/>
        </authorList>
    </citation>
    <scope>NUCLEOTIDE SEQUENCE</scope>
    <source>
        <strain evidence="2">K274</strain>
    </source>
</reference>
<keyword evidence="3" id="KW-1185">Reference proteome</keyword>
<gene>
    <name evidence="2" type="ORF">ITP53_22960</name>
</gene>
<evidence type="ECO:0000313" key="2">
    <source>
        <dbReference type="EMBL" id="MBF8188533.1"/>
    </source>
</evidence>
<organism evidence="2 3">
    <name type="scientific">Nonomuraea cypriaca</name>
    <dbReference type="NCBI Taxonomy" id="1187855"/>
    <lineage>
        <taxon>Bacteria</taxon>
        <taxon>Bacillati</taxon>
        <taxon>Actinomycetota</taxon>
        <taxon>Actinomycetes</taxon>
        <taxon>Streptosporangiales</taxon>
        <taxon>Streptosporangiaceae</taxon>
        <taxon>Nonomuraea</taxon>
    </lineage>
</organism>
<proteinExistence type="predicted"/>
<evidence type="ECO:0000313" key="3">
    <source>
        <dbReference type="Proteomes" id="UP000605361"/>
    </source>
</evidence>
<feature type="region of interest" description="Disordered" evidence="1">
    <location>
        <begin position="27"/>
        <end position="48"/>
    </location>
</feature>
<dbReference type="AlphaFoldDB" id="A0A931AAZ6"/>
<protein>
    <submittedName>
        <fullName evidence="2">Uncharacterized protein</fullName>
    </submittedName>
</protein>
<sequence>MTERYLGVLGIAEALGVTRHAVHKWRSRYPSDSGHPFPEPDVEIDGAPGWRPDRLREIVRWRDGLPGRGAGGGRPTAARQDYLKAAAERGLDRDEALRALAAFTAEFPEMTEPEVCAWLLEKWGALHPPTAP</sequence>
<dbReference type="EMBL" id="JADOGI010000068">
    <property type="protein sequence ID" value="MBF8188533.1"/>
    <property type="molecule type" value="Genomic_DNA"/>
</dbReference>
<name>A0A931AAZ6_9ACTN</name>